<protein>
    <submittedName>
        <fullName evidence="3">Uncharacterized protein DUF998</fullName>
    </submittedName>
</protein>
<gene>
    <name evidence="3" type="ORF">CLV63_119134</name>
</gene>
<dbReference type="InterPro" id="IPR009339">
    <property type="entry name" value="DUF998"/>
</dbReference>
<keyword evidence="4" id="KW-1185">Reference proteome</keyword>
<organism evidence="3 4">
    <name type="scientific">Murinocardiopsis flavida</name>
    <dbReference type="NCBI Taxonomy" id="645275"/>
    <lineage>
        <taxon>Bacteria</taxon>
        <taxon>Bacillati</taxon>
        <taxon>Actinomycetota</taxon>
        <taxon>Actinomycetes</taxon>
        <taxon>Streptosporangiales</taxon>
        <taxon>Nocardiopsidaceae</taxon>
        <taxon>Murinocardiopsis</taxon>
    </lineage>
</organism>
<evidence type="ECO:0000313" key="3">
    <source>
        <dbReference type="EMBL" id="PSK91853.1"/>
    </source>
</evidence>
<feature type="transmembrane region" description="Helical" evidence="2">
    <location>
        <begin position="181"/>
        <end position="203"/>
    </location>
</feature>
<evidence type="ECO:0000313" key="4">
    <source>
        <dbReference type="Proteomes" id="UP000240542"/>
    </source>
</evidence>
<keyword evidence="2" id="KW-0472">Membrane</keyword>
<accession>A0A2P8D3Q6</accession>
<dbReference type="OrthoDB" id="8159487at2"/>
<feature type="transmembrane region" description="Helical" evidence="2">
    <location>
        <begin position="32"/>
        <end position="54"/>
    </location>
</feature>
<sequence>MERFSGQGRGSSAADGTAWGPADPAGQRTVRALLACGVAAGLLFVGVFLGTGAVRADYDPVRHPVSSLALGDTGWTQTAAFIASGLLMAAFAVGLRRALGTGRASVWGPLLIGLWGVGLIGAGIYTTDPVSGYPPGTADLLTEYSPHGLLHDLFSTPVFLAPPAACVLFALRFVGERRYGWAAYSVATAVGFTAATVLASLGFGQVSGFADLGGLLQRIALVTGFAWAALLAVRALRTPSEVPLRGARG</sequence>
<feature type="transmembrane region" description="Helical" evidence="2">
    <location>
        <begin position="74"/>
        <end position="94"/>
    </location>
</feature>
<dbReference type="RefSeq" id="WP_106585514.1">
    <property type="nucleotide sequence ID" value="NZ_PYGA01000019.1"/>
</dbReference>
<proteinExistence type="predicted"/>
<keyword evidence="2" id="KW-1133">Transmembrane helix</keyword>
<feature type="transmembrane region" description="Helical" evidence="2">
    <location>
        <begin position="215"/>
        <end position="236"/>
    </location>
</feature>
<feature type="transmembrane region" description="Helical" evidence="2">
    <location>
        <begin position="154"/>
        <end position="174"/>
    </location>
</feature>
<dbReference type="Proteomes" id="UP000240542">
    <property type="component" value="Unassembled WGS sequence"/>
</dbReference>
<name>A0A2P8D3Q6_9ACTN</name>
<dbReference type="AlphaFoldDB" id="A0A2P8D3Q6"/>
<dbReference type="EMBL" id="PYGA01000019">
    <property type="protein sequence ID" value="PSK91853.1"/>
    <property type="molecule type" value="Genomic_DNA"/>
</dbReference>
<evidence type="ECO:0000256" key="2">
    <source>
        <dbReference type="SAM" id="Phobius"/>
    </source>
</evidence>
<reference evidence="3 4" key="1">
    <citation type="submission" date="2018-03" db="EMBL/GenBank/DDBJ databases">
        <title>Genomic Encyclopedia of Archaeal and Bacterial Type Strains, Phase II (KMG-II): from individual species to whole genera.</title>
        <authorList>
            <person name="Goeker M."/>
        </authorList>
    </citation>
    <scope>NUCLEOTIDE SEQUENCE [LARGE SCALE GENOMIC DNA]</scope>
    <source>
        <strain evidence="3 4">DSM 45312</strain>
    </source>
</reference>
<dbReference type="Pfam" id="PF06197">
    <property type="entry name" value="DUF998"/>
    <property type="match status" value="1"/>
</dbReference>
<evidence type="ECO:0000256" key="1">
    <source>
        <dbReference type="SAM" id="MobiDB-lite"/>
    </source>
</evidence>
<keyword evidence="2" id="KW-0812">Transmembrane</keyword>
<feature type="region of interest" description="Disordered" evidence="1">
    <location>
        <begin position="1"/>
        <end position="21"/>
    </location>
</feature>
<comment type="caution">
    <text evidence="3">The sequence shown here is derived from an EMBL/GenBank/DDBJ whole genome shotgun (WGS) entry which is preliminary data.</text>
</comment>
<feature type="transmembrane region" description="Helical" evidence="2">
    <location>
        <begin position="106"/>
        <end position="125"/>
    </location>
</feature>